<feature type="chain" id="PRO_5046906745" description="F5/8 type C domain-containing protein" evidence="1">
    <location>
        <begin position="31"/>
        <end position="870"/>
    </location>
</feature>
<comment type="caution">
    <text evidence="2">The sequence shown here is derived from an EMBL/GenBank/DDBJ whole genome shotgun (WGS) entry which is preliminary data.</text>
</comment>
<dbReference type="EMBL" id="JBBUKT010000003">
    <property type="protein sequence ID" value="MEK7950962.1"/>
    <property type="molecule type" value="Genomic_DNA"/>
</dbReference>
<sequence length="870" mass="95048">MTRGFHPWVPAHVFAAMLLLLAIWPTCAQSQDPPSSALSPAFFYKLRPETSLWVAPPVWKVTRSGNAPAASQDGIDLYAACNEYEPVQLVSRFGASGNRVLSLGSTWTGPSGNVITATLHNVIFDGSGVPDVLQPVTWGASVPLTVSMNDAFWLTFRVPPGTAPGIYTNTLTFTAPSFSKSFPVRVHVLGFTLPAESSFRATVTWATSGSASNVFDVNRWFFEHRMIPSVPTWPSGFIPQITWVDCAHFYDEGDQPQDFSLRYLANKYLAGAGFNDDVGFASFTAVRYTTTTQPRPSTFCGTSISGDPRGTNYGTATYNQKWGAYLKALQDYCDPAVAFENGGNPLGRDYLSKAHYDVMNEPQNTADYNLAAWLASVSRQYAPKLPLLISEEAKPEIYNNALYPGQGYDIWLGYLPGFAGAMGNAWQRLSGNNEQSWWYMIPETPGNFLHPNQPSRSAVQTRLLTWLAWRHRVSGWYDTGLETPMLSTVLASPTGISPTIRSELLRESIEDYEYFRLANGGFKPKPNSTNPADLFVEQAAQAMTGFEQDPSRLLWLRLQLANYLGGASYQSQLPADSPRPYGSYYFNFQDPAGYPTTNPLVVDGHTWTKQGKTPYDPAQQLGWIFTEPSQLFYGSSPSATGVNELQKSYIYEDFGRRYTFVLGIQDGVYDVAVMMGRPTASTQALAAINGDSVFGDWAANQPETLPANATHTKRVAIRGGRLVLEVGQALPGVLCFIDSLAVTAVSPSSPDGIDDLWQVDHFGSATSPSAAAGFDADGDGMDNAAEYFFGSDPTSASSRLSFTYLSAGPNGGMLEWSSRSGQLYQVEASADLVSWSTFKTVEAGTTPSTLVIVPFTGVPRQFFRVRALAP</sequence>
<dbReference type="RefSeq" id="WP_341404564.1">
    <property type="nucleotide sequence ID" value="NZ_JBBUKT010000003.1"/>
</dbReference>
<evidence type="ECO:0000313" key="3">
    <source>
        <dbReference type="Proteomes" id="UP001371305"/>
    </source>
</evidence>
<dbReference type="SUPFAM" id="SSF49785">
    <property type="entry name" value="Galactose-binding domain-like"/>
    <property type="match status" value="1"/>
</dbReference>
<reference evidence="2 3" key="1">
    <citation type="submission" date="2024-04" db="EMBL/GenBank/DDBJ databases">
        <title>Luteolibacter sp. isolated from soil.</title>
        <authorList>
            <person name="An J."/>
        </authorList>
    </citation>
    <scope>NUCLEOTIDE SEQUENCE [LARGE SCALE GENOMIC DNA]</scope>
    <source>
        <strain evidence="2 3">Y139</strain>
    </source>
</reference>
<accession>A0ABU9AW35</accession>
<gene>
    <name evidence="2" type="ORF">WKV53_10665</name>
</gene>
<evidence type="ECO:0008006" key="4">
    <source>
        <dbReference type="Google" id="ProtNLM"/>
    </source>
</evidence>
<name>A0ABU9AW35_9BACT</name>
<evidence type="ECO:0000256" key="1">
    <source>
        <dbReference type="SAM" id="SignalP"/>
    </source>
</evidence>
<dbReference type="Proteomes" id="UP001371305">
    <property type="component" value="Unassembled WGS sequence"/>
</dbReference>
<dbReference type="InterPro" id="IPR008979">
    <property type="entry name" value="Galactose-bd-like_sf"/>
</dbReference>
<evidence type="ECO:0000313" key="2">
    <source>
        <dbReference type="EMBL" id="MEK7950962.1"/>
    </source>
</evidence>
<feature type="signal peptide" evidence="1">
    <location>
        <begin position="1"/>
        <end position="30"/>
    </location>
</feature>
<keyword evidence="3" id="KW-1185">Reference proteome</keyword>
<protein>
    <recommendedName>
        <fullName evidence="4">F5/8 type C domain-containing protein</fullName>
    </recommendedName>
</protein>
<keyword evidence="1" id="KW-0732">Signal</keyword>
<dbReference type="Gene3D" id="2.60.120.430">
    <property type="entry name" value="Galactose-binding lectin"/>
    <property type="match status" value="1"/>
</dbReference>
<proteinExistence type="predicted"/>
<organism evidence="2 3">
    <name type="scientific">Luteolibacter soli</name>
    <dbReference type="NCBI Taxonomy" id="3135280"/>
    <lineage>
        <taxon>Bacteria</taxon>
        <taxon>Pseudomonadati</taxon>
        <taxon>Verrucomicrobiota</taxon>
        <taxon>Verrucomicrobiia</taxon>
        <taxon>Verrucomicrobiales</taxon>
        <taxon>Verrucomicrobiaceae</taxon>
        <taxon>Luteolibacter</taxon>
    </lineage>
</organism>